<comment type="caution">
    <text evidence="1">The sequence shown here is derived from an EMBL/GenBank/DDBJ whole genome shotgun (WGS) entry which is preliminary data.</text>
</comment>
<dbReference type="RefSeq" id="WP_215669220.1">
    <property type="nucleotide sequence ID" value="NZ_JAFJYC010000001.1"/>
</dbReference>
<keyword evidence="2" id="KW-1185">Reference proteome</keyword>
<organism evidence="1 2">
    <name type="scientific">Candidatus Sodalis endolongispinus</name>
    <dbReference type="NCBI Taxonomy" id="2812662"/>
    <lineage>
        <taxon>Bacteria</taxon>
        <taxon>Pseudomonadati</taxon>
        <taxon>Pseudomonadota</taxon>
        <taxon>Gammaproteobacteria</taxon>
        <taxon>Enterobacterales</taxon>
        <taxon>Bruguierivoracaceae</taxon>
        <taxon>Sodalis</taxon>
    </lineage>
</organism>
<dbReference type="EMBL" id="JAFJYC010000001">
    <property type="protein sequence ID" value="MBT9432032.1"/>
    <property type="molecule type" value="Genomic_DNA"/>
</dbReference>
<protein>
    <submittedName>
        <fullName evidence="1">DUF1481 domain-containing protein</fullName>
    </submittedName>
</protein>
<evidence type="ECO:0000313" key="1">
    <source>
        <dbReference type="EMBL" id="MBT9432032.1"/>
    </source>
</evidence>
<sequence>MALMLTACSYHQSPPAFTATGYIADRGAMRLWRKDDTASGRVTLESVYSTYRGGDTTVTRYEYQQGEVRQIRRQQSGEQPETIQLRFDAQGHLSFMQREREQRRESLSDDETALYQFEARRLLDVSQALRAGRVRLKQGVWQNGVITLCQGGTVAPNFDARAAGWLAARTRHTSGALGIAWLEAPEGTQLLLVANEDFCRWQPSEDDLYLAVAAE</sequence>
<dbReference type="Pfam" id="PF07356">
    <property type="entry name" value="DUF1481"/>
    <property type="match status" value="1"/>
</dbReference>
<accession>A0ABS5YBF5</accession>
<proteinExistence type="predicted"/>
<dbReference type="InterPro" id="IPR010858">
    <property type="entry name" value="DUF1481"/>
</dbReference>
<name>A0ABS5YBF5_9GAMM</name>
<evidence type="ECO:0000313" key="2">
    <source>
        <dbReference type="Proteomes" id="UP000811282"/>
    </source>
</evidence>
<reference evidence="1 2" key="1">
    <citation type="journal article" date="2021" name="Genome Biol. Evol.">
        <title>The evolution of interdependence in a four-way mealybug symbiosis.</title>
        <authorList>
            <person name="Garber A.I."/>
            <person name="Kupper M."/>
            <person name="Laetsch D.R."/>
            <person name="Weldon S.R."/>
            <person name="Ladinsky M.S."/>
            <person name="Bjorkman P.J."/>
            <person name="McCutcheon J.P."/>
        </authorList>
    </citation>
    <scope>NUCLEOTIDE SEQUENCE [LARGE SCALE GENOMIC DNA]</scope>
    <source>
        <strain evidence="1">SOD</strain>
    </source>
</reference>
<gene>
    <name evidence="1" type="ORF">JZM24_07640</name>
</gene>
<dbReference type="Proteomes" id="UP000811282">
    <property type="component" value="Unassembled WGS sequence"/>
</dbReference>